<evidence type="ECO:0000259" key="2">
    <source>
        <dbReference type="PROSITE" id="PS50885"/>
    </source>
</evidence>
<organism evidence="3 4">
    <name type="scientific">Methylocucumis oryzae</name>
    <dbReference type="NCBI Taxonomy" id="1632867"/>
    <lineage>
        <taxon>Bacteria</taxon>
        <taxon>Pseudomonadati</taxon>
        <taxon>Pseudomonadota</taxon>
        <taxon>Gammaproteobacteria</taxon>
        <taxon>Methylococcales</taxon>
        <taxon>Methylococcaceae</taxon>
        <taxon>Methylocucumis</taxon>
    </lineage>
</organism>
<reference evidence="4" key="1">
    <citation type="submission" date="2015-03" db="EMBL/GenBank/DDBJ databases">
        <title>Draft genome sequence of a novel methanotroph (Sn10-6) isolated from flooded ricefield rhizosphere in India.</title>
        <authorList>
            <person name="Pandit P.S."/>
            <person name="Pore S.D."/>
            <person name="Arora P."/>
            <person name="Kapse N.G."/>
            <person name="Dhakephalkar P.K."/>
            <person name="Rahalkar M.C."/>
        </authorList>
    </citation>
    <scope>NUCLEOTIDE SEQUENCE [LARGE SCALE GENOMIC DNA]</scope>
    <source>
        <strain evidence="4">Sn10-6</strain>
    </source>
</reference>
<keyword evidence="1" id="KW-0812">Transmembrane</keyword>
<feature type="transmembrane region" description="Helical" evidence="1">
    <location>
        <begin position="21"/>
        <end position="44"/>
    </location>
</feature>
<dbReference type="SUPFAM" id="SSF158472">
    <property type="entry name" value="HAMP domain-like"/>
    <property type="match status" value="1"/>
</dbReference>
<dbReference type="OrthoDB" id="5573289at2"/>
<reference evidence="3 4" key="2">
    <citation type="journal article" date="2016" name="Microb. Ecol.">
        <title>Genome Characteristics of a Novel Type I Methanotroph (Sn10-6) Isolated from a Flooded Indian Rice Field.</title>
        <authorList>
            <person name="Rahalkar M.C."/>
            <person name="Pandit P.S."/>
            <person name="Dhakephalkar P.K."/>
            <person name="Pore S."/>
            <person name="Arora P."/>
            <person name="Kapse N."/>
        </authorList>
    </citation>
    <scope>NUCLEOTIDE SEQUENCE [LARGE SCALE GENOMIC DNA]</scope>
    <source>
        <strain evidence="3 4">Sn10-6</strain>
    </source>
</reference>
<keyword evidence="1" id="KW-1133">Transmembrane helix</keyword>
<evidence type="ECO:0000313" key="3">
    <source>
        <dbReference type="EMBL" id="KJV07162.1"/>
    </source>
</evidence>
<dbReference type="Gene3D" id="6.10.340.10">
    <property type="match status" value="1"/>
</dbReference>
<proteinExistence type="predicted"/>
<feature type="domain" description="HAMP" evidence="2">
    <location>
        <begin position="94"/>
        <end position="146"/>
    </location>
</feature>
<feature type="transmembrane region" description="Helical" evidence="1">
    <location>
        <begin position="68"/>
        <end position="92"/>
    </location>
</feature>
<evidence type="ECO:0000313" key="4">
    <source>
        <dbReference type="Proteomes" id="UP000033684"/>
    </source>
</evidence>
<dbReference type="GO" id="GO:0016020">
    <property type="term" value="C:membrane"/>
    <property type="evidence" value="ECO:0007669"/>
    <property type="project" value="InterPro"/>
</dbReference>
<name>A0A0F3IKG4_9GAMM</name>
<evidence type="ECO:0000256" key="1">
    <source>
        <dbReference type="SAM" id="Phobius"/>
    </source>
</evidence>
<dbReference type="AlphaFoldDB" id="A0A0F3IKG4"/>
<dbReference type="PROSITE" id="PS50885">
    <property type="entry name" value="HAMP"/>
    <property type="match status" value="1"/>
</dbReference>
<keyword evidence="1" id="KW-0472">Membrane</keyword>
<dbReference type="EMBL" id="LAJX01000056">
    <property type="protein sequence ID" value="KJV07162.1"/>
    <property type="molecule type" value="Genomic_DNA"/>
</dbReference>
<dbReference type="InterPro" id="IPR003660">
    <property type="entry name" value="HAMP_dom"/>
</dbReference>
<dbReference type="RefSeq" id="WP_045778625.1">
    <property type="nucleotide sequence ID" value="NZ_LAJX01000056.1"/>
</dbReference>
<dbReference type="Proteomes" id="UP000033684">
    <property type="component" value="Unassembled WGS sequence"/>
</dbReference>
<gene>
    <name evidence="3" type="ORF">VZ94_06550</name>
</gene>
<comment type="caution">
    <text evidence="3">The sequence shown here is derived from an EMBL/GenBank/DDBJ whole genome shotgun (WGS) entry which is preliminary data.</text>
</comment>
<sequence length="187" mass="21240">MLTIPPNRRQIFIKKAFQRRFIISVLLLIILSGLVSGLLTYWLAGNDLHAQMQTAHASIALAEQRLSLALLMGTLSAVFITGVATVYIVLYASHKIAGPLYRFEKICEQIGNDELDIVISLREHDQLHELAQAFAIMLDKLSYRKRLQKQRIAQLTQLFSDLQRDEPLQVQQAALLNEIAHILKQLQ</sequence>
<dbReference type="GO" id="GO:0007165">
    <property type="term" value="P:signal transduction"/>
    <property type="evidence" value="ECO:0007669"/>
    <property type="project" value="InterPro"/>
</dbReference>
<keyword evidence="4" id="KW-1185">Reference proteome</keyword>
<dbReference type="PATRIC" id="fig|1632867.3.peg.4739"/>
<protein>
    <recommendedName>
        <fullName evidence="2">HAMP domain-containing protein</fullName>
    </recommendedName>
</protein>
<accession>A0A0F3IKG4</accession>